<evidence type="ECO:0000256" key="5">
    <source>
        <dbReference type="ARBA" id="ARBA00022967"/>
    </source>
</evidence>
<evidence type="ECO:0000256" key="8">
    <source>
        <dbReference type="ARBA" id="ARBA00023136"/>
    </source>
</evidence>
<dbReference type="Pfam" id="PF00420">
    <property type="entry name" value="Oxidored_q2"/>
    <property type="match status" value="1"/>
</dbReference>
<evidence type="ECO:0000256" key="1">
    <source>
        <dbReference type="ARBA" id="ARBA00004141"/>
    </source>
</evidence>
<sequence>MEFLDLLFIVSFFVGLSVFCSLNKHLLMTLLSLEFLMLNVFFMITVYLSVVGCLYFSMVFLTFMVCEGALGLGILVSLVRFYGNDYFQSYANLVC</sequence>
<dbReference type="GeneID" id="6947210"/>
<keyword evidence="4 11" id="KW-0812">Transmembrane</keyword>
<dbReference type="EMBL" id="EU938370">
    <property type="protein sequence ID" value="ACG59292.1"/>
    <property type="molecule type" value="Genomic_DNA"/>
</dbReference>
<keyword evidence="12" id="KW-0496">Mitochondrion</keyword>
<evidence type="ECO:0000256" key="9">
    <source>
        <dbReference type="ARBA" id="ARBA00031586"/>
    </source>
</evidence>
<keyword evidence="5" id="KW-1278">Translocase</keyword>
<evidence type="ECO:0000256" key="6">
    <source>
        <dbReference type="ARBA" id="ARBA00022989"/>
    </source>
</evidence>
<dbReference type="AlphaFoldDB" id="B6DE96"/>
<dbReference type="InterPro" id="IPR039428">
    <property type="entry name" value="NUOK/Mnh_C1-like"/>
</dbReference>
<feature type="transmembrane region" description="Helical" evidence="11">
    <location>
        <begin position="6"/>
        <end position="23"/>
    </location>
</feature>
<keyword evidence="8 11" id="KW-0472">Membrane</keyword>
<evidence type="ECO:0000256" key="3">
    <source>
        <dbReference type="ARBA" id="ARBA00016612"/>
    </source>
</evidence>
<keyword evidence="6 11" id="KW-1133">Transmembrane helix</keyword>
<dbReference type="GO" id="GO:0008137">
    <property type="term" value="F:NADH dehydrogenase (ubiquinone) activity"/>
    <property type="evidence" value="ECO:0007669"/>
    <property type="project" value="UniProtKB-EC"/>
</dbReference>
<gene>
    <name evidence="12" type="primary">ND4L</name>
</gene>
<keyword evidence="7" id="KW-0520">NAD</keyword>
<evidence type="ECO:0000256" key="2">
    <source>
        <dbReference type="ARBA" id="ARBA00010519"/>
    </source>
</evidence>
<name>B6DE96_9ORTH</name>
<protein>
    <recommendedName>
        <fullName evidence="3">NADH-ubiquinone oxidoreductase chain 4L</fullName>
    </recommendedName>
    <alternativeName>
        <fullName evidence="9">NADH dehydrogenase subunit 4L</fullName>
    </alternativeName>
</protein>
<feature type="transmembrane region" description="Helical" evidence="11">
    <location>
        <begin position="54"/>
        <end position="79"/>
    </location>
</feature>
<comment type="subcellular location">
    <subcellularLocation>
        <location evidence="1">Membrane</location>
        <topology evidence="1">Multi-pass membrane protein</topology>
    </subcellularLocation>
</comment>
<dbReference type="Gene3D" id="1.10.287.3510">
    <property type="match status" value="1"/>
</dbReference>
<comment type="catalytic activity">
    <reaction evidence="10">
        <text>a ubiquinone + NADH + 5 H(+)(in) = a ubiquinol + NAD(+) + 4 H(+)(out)</text>
        <dbReference type="Rhea" id="RHEA:29091"/>
        <dbReference type="Rhea" id="RHEA-COMP:9565"/>
        <dbReference type="Rhea" id="RHEA-COMP:9566"/>
        <dbReference type="ChEBI" id="CHEBI:15378"/>
        <dbReference type="ChEBI" id="CHEBI:16389"/>
        <dbReference type="ChEBI" id="CHEBI:17976"/>
        <dbReference type="ChEBI" id="CHEBI:57540"/>
        <dbReference type="ChEBI" id="CHEBI:57945"/>
        <dbReference type="EC" id="7.1.1.2"/>
    </reaction>
</comment>
<feature type="transmembrane region" description="Helical" evidence="11">
    <location>
        <begin position="30"/>
        <end position="48"/>
    </location>
</feature>
<evidence type="ECO:0000256" key="11">
    <source>
        <dbReference type="SAM" id="Phobius"/>
    </source>
</evidence>
<evidence type="ECO:0000256" key="10">
    <source>
        <dbReference type="ARBA" id="ARBA00049551"/>
    </source>
</evidence>
<reference evidence="12" key="1">
    <citation type="journal article" date="2008" name="Mol. Phylogenet. Evol.">
        <title>A preliminary mitochondrial genome phylogeny of Orthoptera (Insecta) and approaches to maximizing phylogenetic signal found within mitochondrial genome data.</title>
        <authorList>
            <person name="Fenn J.D."/>
            <person name="Song H."/>
            <person name="Cameron S.L."/>
            <person name="Whiting M.F."/>
        </authorList>
    </citation>
    <scope>NUCLEOTIDE SEQUENCE</scope>
</reference>
<accession>B6DE96</accession>
<proteinExistence type="inferred from homology"/>
<dbReference type="CTD" id="4539"/>
<geneLocation type="mitochondrion" evidence="12"/>
<evidence type="ECO:0000256" key="4">
    <source>
        <dbReference type="ARBA" id="ARBA00022692"/>
    </source>
</evidence>
<evidence type="ECO:0000256" key="7">
    <source>
        <dbReference type="ARBA" id="ARBA00023027"/>
    </source>
</evidence>
<comment type="similarity">
    <text evidence="2">Belongs to the complex I subunit 4L family.</text>
</comment>
<organism evidence="12">
    <name type="scientific">Myrmecophilus manni</name>
    <name type="common">Mann's ant cricket</name>
    <dbReference type="NCBI Taxonomy" id="270849"/>
    <lineage>
        <taxon>Eukaryota</taxon>
        <taxon>Metazoa</taxon>
        <taxon>Ecdysozoa</taxon>
        <taxon>Arthropoda</taxon>
        <taxon>Hexapoda</taxon>
        <taxon>Insecta</taxon>
        <taxon>Pterygota</taxon>
        <taxon>Neoptera</taxon>
        <taxon>Polyneoptera</taxon>
        <taxon>Orthoptera</taxon>
        <taxon>Ensifera</taxon>
        <taxon>Gryllidea</taxon>
        <taxon>Gryllotalpoidea</taxon>
        <taxon>Myrmecophilidae</taxon>
        <taxon>Myrmecophilinae</taxon>
        <taxon>Myrmecophilus</taxon>
    </lineage>
</organism>
<dbReference type="RefSeq" id="YP_002261335.1">
    <property type="nucleotide sequence ID" value="NC_011301.1"/>
</dbReference>
<dbReference type="GO" id="GO:0016020">
    <property type="term" value="C:membrane"/>
    <property type="evidence" value="ECO:0007669"/>
    <property type="project" value="UniProtKB-SubCell"/>
</dbReference>
<evidence type="ECO:0000313" key="12">
    <source>
        <dbReference type="EMBL" id="ACG59292.1"/>
    </source>
</evidence>